<keyword evidence="1" id="KW-0812">Transmembrane</keyword>
<evidence type="ECO:0000256" key="1">
    <source>
        <dbReference type="SAM" id="Phobius"/>
    </source>
</evidence>
<evidence type="ECO:0000313" key="3">
    <source>
        <dbReference type="Proteomes" id="UP000518300"/>
    </source>
</evidence>
<protein>
    <recommendedName>
        <fullName evidence="4">Cytochrome b561 bacterial/Ni-hydrogenase domain-containing protein</fullName>
    </recommendedName>
</protein>
<organism evidence="2 3">
    <name type="scientific">Pyxidicoccus fallax</name>
    <dbReference type="NCBI Taxonomy" id="394095"/>
    <lineage>
        <taxon>Bacteria</taxon>
        <taxon>Pseudomonadati</taxon>
        <taxon>Myxococcota</taxon>
        <taxon>Myxococcia</taxon>
        <taxon>Myxococcales</taxon>
        <taxon>Cystobacterineae</taxon>
        <taxon>Myxococcaceae</taxon>
        <taxon>Pyxidicoccus</taxon>
    </lineage>
</organism>
<dbReference type="RefSeq" id="WP_169347519.1">
    <property type="nucleotide sequence ID" value="NZ_JABBJJ010000129.1"/>
</dbReference>
<keyword evidence="1" id="KW-0472">Membrane</keyword>
<dbReference type="AlphaFoldDB" id="A0A848LKK1"/>
<dbReference type="Proteomes" id="UP000518300">
    <property type="component" value="Unassembled WGS sequence"/>
</dbReference>
<keyword evidence="1" id="KW-1133">Transmembrane helix</keyword>
<sequence length="155" mass="17573">MLYSTVLFLHSWLRWGVVVLGVLTLARSLTGWLRGRDWTRSDRRLQLLFVSAFDLQLLLGLTLYTVLSPLTPRTMEAFRASMSVSFLRFFTVEHPVMMLLALTAAHVASALSRRAETPRARHRVWAVGLLVTLLFVALGIPWPGLSHGRPLFRGF</sequence>
<proteinExistence type="predicted"/>
<feature type="transmembrane region" description="Helical" evidence="1">
    <location>
        <begin position="45"/>
        <end position="67"/>
    </location>
</feature>
<reference evidence="2 3" key="1">
    <citation type="submission" date="2020-04" db="EMBL/GenBank/DDBJ databases">
        <title>Draft genome of Pyxidicoccus fallax type strain.</title>
        <authorList>
            <person name="Whitworth D.E."/>
        </authorList>
    </citation>
    <scope>NUCLEOTIDE SEQUENCE [LARGE SCALE GENOMIC DNA]</scope>
    <source>
        <strain evidence="2 3">DSM 14698</strain>
    </source>
</reference>
<evidence type="ECO:0008006" key="4">
    <source>
        <dbReference type="Google" id="ProtNLM"/>
    </source>
</evidence>
<comment type="caution">
    <text evidence="2">The sequence shown here is derived from an EMBL/GenBank/DDBJ whole genome shotgun (WGS) entry which is preliminary data.</text>
</comment>
<gene>
    <name evidence="2" type="ORF">HG543_25820</name>
</gene>
<feature type="transmembrane region" description="Helical" evidence="1">
    <location>
        <begin position="87"/>
        <end position="112"/>
    </location>
</feature>
<feature type="transmembrane region" description="Helical" evidence="1">
    <location>
        <begin position="124"/>
        <end position="145"/>
    </location>
</feature>
<accession>A0A848LKK1</accession>
<feature type="transmembrane region" description="Helical" evidence="1">
    <location>
        <begin position="12"/>
        <end position="33"/>
    </location>
</feature>
<name>A0A848LKK1_9BACT</name>
<dbReference type="EMBL" id="JABBJJ010000129">
    <property type="protein sequence ID" value="NMO18249.1"/>
    <property type="molecule type" value="Genomic_DNA"/>
</dbReference>
<keyword evidence="3" id="KW-1185">Reference proteome</keyword>
<evidence type="ECO:0000313" key="2">
    <source>
        <dbReference type="EMBL" id="NMO18249.1"/>
    </source>
</evidence>